<dbReference type="RefSeq" id="WP_109460811.1">
    <property type="nucleotide sequence ID" value="NZ_QFBC01000014.1"/>
</dbReference>
<evidence type="ECO:0000313" key="2">
    <source>
        <dbReference type="Proteomes" id="UP000245252"/>
    </source>
</evidence>
<dbReference type="EMBL" id="QFBC01000014">
    <property type="protein sequence ID" value="PWE53643.1"/>
    <property type="molecule type" value="Genomic_DNA"/>
</dbReference>
<gene>
    <name evidence="1" type="ORF">DEM27_24140</name>
</gene>
<protein>
    <submittedName>
        <fullName evidence="1">Uncharacterized protein</fullName>
    </submittedName>
</protein>
<accession>A0A2U2DK22</accession>
<reference evidence="1 2" key="1">
    <citation type="submission" date="2018-05" db="EMBL/GenBank/DDBJ databases">
        <title>The draft genome of strain NS-104.</title>
        <authorList>
            <person name="Hang P."/>
            <person name="Jiang J."/>
        </authorList>
    </citation>
    <scope>NUCLEOTIDE SEQUENCE [LARGE SCALE GENOMIC DNA]</scope>
    <source>
        <strain evidence="1 2">NS-104</strain>
    </source>
</reference>
<comment type="caution">
    <text evidence="1">The sequence shown here is derived from an EMBL/GenBank/DDBJ whole genome shotgun (WGS) entry which is preliminary data.</text>
</comment>
<dbReference type="AlphaFoldDB" id="A0A2U2DK22"/>
<proteinExistence type="predicted"/>
<name>A0A2U2DK22_9HYPH</name>
<dbReference type="OrthoDB" id="8309684at2"/>
<dbReference type="Proteomes" id="UP000245252">
    <property type="component" value="Unassembled WGS sequence"/>
</dbReference>
<keyword evidence="2" id="KW-1185">Reference proteome</keyword>
<organism evidence="1 2">
    <name type="scientific">Metarhizobium album</name>
    <dbReference type="NCBI Taxonomy" id="2182425"/>
    <lineage>
        <taxon>Bacteria</taxon>
        <taxon>Pseudomonadati</taxon>
        <taxon>Pseudomonadota</taxon>
        <taxon>Alphaproteobacteria</taxon>
        <taxon>Hyphomicrobiales</taxon>
        <taxon>Rhizobiaceae</taxon>
        <taxon>Metarhizobium</taxon>
    </lineage>
</organism>
<sequence>MAKGFSASTIKSWFQYRCERKVRYELSSDIELAAIPIVRDVREQRWAILGNQFEDRVVKRLARDTKVLRPAAGDNALSEALTGAFLKGKRPETYAAQINLRPNAPVHFLDGTGLFLNRNLADLIRRSPSKEKPGQFELTIIDVKATRRATAFHKTQVAFYARVLKSLLDEMKISDTSVGMTGEIWRIKDEGSANSDQWDVEEFALDPYVRLVDEFCAKHLPEIASKQVGSGVDQTQFHVYFKCEQCNFLEHCRSAIDEKNPAYSRDVSAVAGLTHEAKRSLQRLGVTSVGQLATAKGLAQAPGISWSLSRRAGLLVDRAASLSQGAILRTEEQNTYLMPPRINAALIVSVDHDPVDDRIASLGYRRVDNGIIKSDLVKVVRSGESRDEITAIVDVLTALISDLTAIDAHNASIDGDDGQAVYAHILFYEPSEVINLQAAIGRHLDDDRIRTGLLHLVRLFPPDDLVPEPEFRGVHHLPATALRTVLEQLWALPVSVAYDLRQVSQAVFGNEDPRAYRPLKAFERPFSSLLSIDVIRDLRENGEIRTSFEDVRRDVADRLSAVQALTEWILLQNREAATNGKALLRLSKRPFRFQATFDPLNAVDLDVLLACELLENRAGMLDALINLAKPAERRRDSGKCFANLFFRDSQKRGGRVFMQFDVPVESQNAELHAGEFGLILTDDDPDNRLNPQLWPAFSCRIRPPANGVAPQPGILHLDMDRTVFDGPLFQGLIQKNGRSNWFVDKAFFDVNTDKAARFLSYLAAGDSV</sequence>
<evidence type="ECO:0000313" key="1">
    <source>
        <dbReference type="EMBL" id="PWE53643.1"/>
    </source>
</evidence>